<dbReference type="Pfam" id="PF00266">
    <property type="entry name" value="Aminotran_5"/>
    <property type="match status" value="1"/>
</dbReference>
<dbReference type="Proteomes" id="UP001321477">
    <property type="component" value="Chromosome"/>
</dbReference>
<reference evidence="11" key="1">
    <citation type="journal article" date="2019" name="Int. J. Syst. Evol. Microbiol.">
        <title>The Global Catalogue of Microorganisms (GCM) 10K type strain sequencing project: providing services to taxonomists for standard genome sequencing and annotation.</title>
        <authorList>
            <consortium name="The Broad Institute Genomics Platform"/>
            <consortium name="The Broad Institute Genome Sequencing Center for Infectious Disease"/>
            <person name="Wu L."/>
            <person name="Ma J."/>
        </authorList>
    </citation>
    <scope>NUCLEOTIDE SEQUENCE [LARGE SCALE GENOMIC DNA]</scope>
    <source>
        <strain evidence="11">NBRC 109019</strain>
    </source>
</reference>
<evidence type="ECO:0000256" key="1">
    <source>
        <dbReference type="ARBA" id="ARBA00001933"/>
    </source>
</evidence>
<proteinExistence type="inferred from homology"/>
<dbReference type="PROSITE" id="PS00595">
    <property type="entry name" value="AA_TRANSFER_CLASS_5"/>
    <property type="match status" value="1"/>
</dbReference>
<gene>
    <name evidence="10" type="primary">sufS</name>
    <name evidence="10" type="ORF">GCM10025870_16440</name>
</gene>
<dbReference type="InterPro" id="IPR015424">
    <property type="entry name" value="PyrdxlP-dep_Trfase"/>
</dbReference>
<evidence type="ECO:0000259" key="9">
    <source>
        <dbReference type="Pfam" id="PF00266"/>
    </source>
</evidence>
<comment type="catalytic activity">
    <reaction evidence="6">
        <text>(sulfur carrier)-H + L-cysteine = (sulfur carrier)-SH + L-alanine</text>
        <dbReference type="Rhea" id="RHEA:43892"/>
        <dbReference type="Rhea" id="RHEA-COMP:14737"/>
        <dbReference type="Rhea" id="RHEA-COMP:14739"/>
        <dbReference type="ChEBI" id="CHEBI:29917"/>
        <dbReference type="ChEBI" id="CHEBI:35235"/>
        <dbReference type="ChEBI" id="CHEBI:57972"/>
        <dbReference type="ChEBI" id="CHEBI:64428"/>
        <dbReference type="EC" id="2.8.1.7"/>
    </reaction>
</comment>
<comment type="cofactor">
    <cofactor evidence="1 7">
        <name>pyridoxal 5'-phosphate</name>
        <dbReference type="ChEBI" id="CHEBI:597326"/>
    </cofactor>
</comment>
<evidence type="ECO:0000256" key="2">
    <source>
        <dbReference type="ARBA" id="ARBA00010447"/>
    </source>
</evidence>
<dbReference type="EC" id="2.8.1.7" evidence="3"/>
<dbReference type="InterPro" id="IPR000192">
    <property type="entry name" value="Aminotrans_V_dom"/>
</dbReference>
<dbReference type="EMBL" id="AP027734">
    <property type="protein sequence ID" value="BDZ54571.1"/>
    <property type="molecule type" value="Genomic_DNA"/>
</dbReference>
<dbReference type="PANTHER" id="PTHR43586">
    <property type="entry name" value="CYSTEINE DESULFURASE"/>
    <property type="match status" value="1"/>
</dbReference>
<dbReference type="InterPro" id="IPR010970">
    <property type="entry name" value="Cys_dSase_SufS"/>
</dbReference>
<evidence type="ECO:0000313" key="11">
    <source>
        <dbReference type="Proteomes" id="UP001321477"/>
    </source>
</evidence>
<evidence type="ECO:0000313" key="10">
    <source>
        <dbReference type="EMBL" id="BDZ54571.1"/>
    </source>
</evidence>
<evidence type="ECO:0000256" key="8">
    <source>
        <dbReference type="SAM" id="MobiDB-lite"/>
    </source>
</evidence>
<keyword evidence="5" id="KW-0663">Pyridoxal phosphate</keyword>
<keyword evidence="11" id="KW-1185">Reference proteome</keyword>
<dbReference type="InterPro" id="IPR015422">
    <property type="entry name" value="PyrdxlP-dep_Trfase_small"/>
</dbReference>
<dbReference type="Gene3D" id="3.90.1150.10">
    <property type="entry name" value="Aspartate Aminotransferase, domain 1"/>
    <property type="match status" value="1"/>
</dbReference>
<sequence>MRPHPAALGPERGTMVGMSHTDTDTVGGRAVRDIRRDFPAFAASGDARPTAYLDSAATSQRPSAVLDAERDYLEHDLAAVHRGASAATGRSTSRFEEARADLARFVGAADEREIVWAQNATDALNMVALGIADASAGIGGADAARFALQPGDEIVLTEAEHHANLLPWQRVAQRTGAVLVPVKVDVNGCWGADDLAAVLGPRTRVVAFAEVSNVTGLIVRVADLVALVRERAPRAMVVLDACQSVPHRPVDFDGYGVDFAAFSGHKMLGPNGIGVLYGRADLLDALPPARTGGSTITRVSFDSAEFLPAPQRFESGTQPVSQVIGLAAAVRYLDGIGMGALAAHEAAFAERVVDGVAALPGVRIVGPQAGEARGGLVSVAVEGVHAHDVGQFLDDAGIVVRVGHHCAQPLHRALGLTATTRASAHVYTTAEEADRFVSVLGEVRGFFGLGTGAA</sequence>
<dbReference type="CDD" id="cd06453">
    <property type="entry name" value="SufS_like"/>
    <property type="match status" value="1"/>
</dbReference>
<feature type="domain" description="Aminotransferase class V" evidence="9">
    <location>
        <begin position="52"/>
        <end position="436"/>
    </location>
</feature>
<evidence type="ECO:0000256" key="4">
    <source>
        <dbReference type="ARBA" id="ARBA00022679"/>
    </source>
</evidence>
<name>A0ABM8H1C1_9MICO</name>
<organism evidence="10 11">
    <name type="scientific">Agromyces marinus</name>
    <dbReference type="NCBI Taxonomy" id="1389020"/>
    <lineage>
        <taxon>Bacteria</taxon>
        <taxon>Bacillati</taxon>
        <taxon>Actinomycetota</taxon>
        <taxon>Actinomycetes</taxon>
        <taxon>Micrococcales</taxon>
        <taxon>Microbacteriaceae</taxon>
        <taxon>Agromyces</taxon>
    </lineage>
</organism>
<evidence type="ECO:0000256" key="7">
    <source>
        <dbReference type="RuleBase" id="RU004504"/>
    </source>
</evidence>
<protein>
    <recommendedName>
        <fullName evidence="3">cysteine desulfurase</fullName>
        <ecNumber evidence="3">2.8.1.7</ecNumber>
    </recommendedName>
</protein>
<comment type="similarity">
    <text evidence="2">Belongs to the class-V pyridoxal-phosphate-dependent aminotransferase family. Csd subfamily.</text>
</comment>
<dbReference type="PANTHER" id="PTHR43586:SF8">
    <property type="entry name" value="CYSTEINE DESULFURASE 1, CHLOROPLASTIC"/>
    <property type="match status" value="1"/>
</dbReference>
<evidence type="ECO:0000256" key="3">
    <source>
        <dbReference type="ARBA" id="ARBA00012239"/>
    </source>
</evidence>
<dbReference type="SUPFAM" id="SSF53383">
    <property type="entry name" value="PLP-dependent transferases"/>
    <property type="match status" value="1"/>
</dbReference>
<evidence type="ECO:0000256" key="5">
    <source>
        <dbReference type="ARBA" id="ARBA00022898"/>
    </source>
</evidence>
<keyword evidence="4" id="KW-0808">Transferase</keyword>
<accession>A0ABM8H1C1</accession>
<evidence type="ECO:0000256" key="6">
    <source>
        <dbReference type="ARBA" id="ARBA00050776"/>
    </source>
</evidence>
<feature type="region of interest" description="Disordered" evidence="8">
    <location>
        <begin position="1"/>
        <end position="25"/>
    </location>
</feature>
<dbReference type="Gene3D" id="3.40.640.10">
    <property type="entry name" value="Type I PLP-dependent aspartate aminotransferase-like (Major domain)"/>
    <property type="match status" value="1"/>
</dbReference>
<dbReference type="InterPro" id="IPR015421">
    <property type="entry name" value="PyrdxlP-dep_Trfase_major"/>
</dbReference>
<dbReference type="InterPro" id="IPR020578">
    <property type="entry name" value="Aminotrans_V_PyrdxlP_BS"/>
</dbReference>